<proteinExistence type="predicted"/>
<dbReference type="PROSITE" id="PS50043">
    <property type="entry name" value="HTH_LUXR_2"/>
    <property type="match status" value="1"/>
</dbReference>
<evidence type="ECO:0000256" key="3">
    <source>
        <dbReference type="ARBA" id="ARBA00023163"/>
    </source>
</evidence>
<keyword evidence="1" id="KW-0805">Transcription regulation</keyword>
<evidence type="ECO:0000313" key="6">
    <source>
        <dbReference type="Proteomes" id="UP000192656"/>
    </source>
</evidence>
<keyword evidence="3" id="KW-0804">Transcription</keyword>
<dbReference type="SUPFAM" id="SSF75516">
    <property type="entry name" value="Pheromone-binding domain of LuxR-like quorum-sensing transcription factors"/>
    <property type="match status" value="1"/>
</dbReference>
<dbReference type="PANTHER" id="PTHR44688:SF16">
    <property type="entry name" value="DNA-BINDING TRANSCRIPTIONAL ACTIVATOR DEVR_DOSR"/>
    <property type="match status" value="1"/>
</dbReference>
<protein>
    <submittedName>
        <fullName evidence="5">LuxR family transcriptional regulator, quorum sensing-dependent transcriptional regulator</fullName>
    </submittedName>
</protein>
<sequence>MPQIGHQTKERACLELVDRLAKLETIDAVRESILGILGDYGVEKLIVTHVPAGKDRLRPHVLLEHGWADWLAHYDRHRYFMHDPVGRHCFSTVEPFAWSEAPIDLDAQPLALKVMDEAAAIGMRTGFSVPVVDLYGYHAVISMGGRAISIDAHERRLLQLLSYYVHGAAVRINRIRRDGPALSQREKEILVQYAAGHRSPQIAQALGINIETVTTHVKRARSKLKTETITQTVVEALRTKQITL</sequence>
<dbReference type="PRINTS" id="PR00038">
    <property type="entry name" value="HTHLUXR"/>
</dbReference>
<dbReference type="SMART" id="SM00421">
    <property type="entry name" value="HTH_LUXR"/>
    <property type="match status" value="1"/>
</dbReference>
<dbReference type="InterPro" id="IPR000792">
    <property type="entry name" value="Tscrpt_reg_LuxR_C"/>
</dbReference>
<dbReference type="GO" id="GO:0003677">
    <property type="term" value="F:DNA binding"/>
    <property type="evidence" value="ECO:0007669"/>
    <property type="project" value="UniProtKB-KW"/>
</dbReference>
<accession>A0A1W1YVI6</accession>
<dbReference type="STRING" id="937218.SAMN06297251_10211"/>
<name>A0A1W1YVI6_9HYPH</name>
<organism evidence="5 6">
    <name type="scientific">Fulvimarina manganoxydans</name>
    <dbReference type="NCBI Taxonomy" id="937218"/>
    <lineage>
        <taxon>Bacteria</taxon>
        <taxon>Pseudomonadati</taxon>
        <taxon>Pseudomonadota</taxon>
        <taxon>Alphaproteobacteria</taxon>
        <taxon>Hyphomicrobiales</taxon>
        <taxon>Aurantimonadaceae</taxon>
        <taxon>Fulvimarina</taxon>
    </lineage>
</organism>
<dbReference type="InterPro" id="IPR036388">
    <property type="entry name" value="WH-like_DNA-bd_sf"/>
</dbReference>
<dbReference type="EMBL" id="FWXR01000002">
    <property type="protein sequence ID" value="SMC40123.1"/>
    <property type="molecule type" value="Genomic_DNA"/>
</dbReference>
<gene>
    <name evidence="5" type="ORF">SAMN06297251_10211</name>
</gene>
<dbReference type="InterPro" id="IPR016032">
    <property type="entry name" value="Sig_transdc_resp-reg_C-effctor"/>
</dbReference>
<dbReference type="CDD" id="cd06170">
    <property type="entry name" value="LuxR_C_like"/>
    <property type="match status" value="1"/>
</dbReference>
<dbReference type="SUPFAM" id="SSF46894">
    <property type="entry name" value="C-terminal effector domain of the bipartite response regulators"/>
    <property type="match status" value="1"/>
</dbReference>
<reference evidence="5 6" key="1">
    <citation type="submission" date="2017-04" db="EMBL/GenBank/DDBJ databases">
        <authorList>
            <person name="Afonso C.L."/>
            <person name="Miller P.J."/>
            <person name="Scott M.A."/>
            <person name="Spackman E."/>
            <person name="Goraichik I."/>
            <person name="Dimitrov K.M."/>
            <person name="Suarez D.L."/>
            <person name="Swayne D.E."/>
        </authorList>
    </citation>
    <scope>NUCLEOTIDE SEQUENCE [LARGE SCALE GENOMIC DNA]</scope>
    <source>
        <strain evidence="5 6">CGMCC 1.10972</strain>
    </source>
</reference>
<dbReference type="PROSITE" id="PS00622">
    <property type="entry name" value="HTH_LUXR_1"/>
    <property type="match status" value="1"/>
</dbReference>
<dbReference type="PANTHER" id="PTHR44688">
    <property type="entry name" value="DNA-BINDING TRANSCRIPTIONAL ACTIVATOR DEVR_DOSR"/>
    <property type="match status" value="1"/>
</dbReference>
<evidence type="ECO:0000256" key="2">
    <source>
        <dbReference type="ARBA" id="ARBA00023125"/>
    </source>
</evidence>
<keyword evidence="6" id="KW-1185">Reference proteome</keyword>
<dbReference type="RefSeq" id="WP_084408489.1">
    <property type="nucleotide sequence ID" value="NZ_FWXR01000002.1"/>
</dbReference>
<evidence type="ECO:0000256" key="1">
    <source>
        <dbReference type="ARBA" id="ARBA00023015"/>
    </source>
</evidence>
<feature type="domain" description="HTH luxR-type" evidence="4">
    <location>
        <begin position="175"/>
        <end position="240"/>
    </location>
</feature>
<evidence type="ECO:0000259" key="4">
    <source>
        <dbReference type="PROSITE" id="PS50043"/>
    </source>
</evidence>
<dbReference type="Gene3D" id="1.10.10.10">
    <property type="entry name" value="Winged helix-like DNA-binding domain superfamily/Winged helix DNA-binding domain"/>
    <property type="match status" value="1"/>
</dbReference>
<dbReference type="GO" id="GO:0006355">
    <property type="term" value="P:regulation of DNA-templated transcription"/>
    <property type="evidence" value="ECO:0007669"/>
    <property type="project" value="InterPro"/>
</dbReference>
<dbReference type="AlphaFoldDB" id="A0A1W1YVI6"/>
<evidence type="ECO:0000313" key="5">
    <source>
        <dbReference type="EMBL" id="SMC40123.1"/>
    </source>
</evidence>
<dbReference type="Gene3D" id="3.30.450.80">
    <property type="entry name" value="Transcription factor LuxR-like, autoinducer-binding domain"/>
    <property type="match status" value="1"/>
</dbReference>
<dbReference type="Proteomes" id="UP000192656">
    <property type="component" value="Unassembled WGS sequence"/>
</dbReference>
<keyword evidence="2" id="KW-0238">DNA-binding</keyword>
<dbReference type="Pfam" id="PF00196">
    <property type="entry name" value="GerE"/>
    <property type="match status" value="1"/>
</dbReference>
<dbReference type="InterPro" id="IPR005143">
    <property type="entry name" value="TF_LuxR_autoind-bd_dom"/>
</dbReference>
<dbReference type="Pfam" id="PF03472">
    <property type="entry name" value="Autoind_bind"/>
    <property type="match status" value="1"/>
</dbReference>
<dbReference type="OrthoDB" id="3170288at2"/>
<dbReference type="InterPro" id="IPR036693">
    <property type="entry name" value="TF_LuxR_autoind-bd_dom_sf"/>
</dbReference>